<dbReference type="EMBL" id="JAGQKX010000030">
    <property type="protein sequence ID" value="MCA9390098.1"/>
    <property type="molecule type" value="Genomic_DNA"/>
</dbReference>
<feature type="signal peptide" evidence="2">
    <location>
        <begin position="1"/>
        <end position="32"/>
    </location>
</feature>
<keyword evidence="2" id="KW-0732">Signal</keyword>
<feature type="non-terminal residue" evidence="3">
    <location>
        <position position="132"/>
    </location>
</feature>
<gene>
    <name evidence="3" type="ORF">KC571_01730</name>
</gene>
<feature type="compositionally biased region" description="Basic and acidic residues" evidence="1">
    <location>
        <begin position="123"/>
        <end position="132"/>
    </location>
</feature>
<protein>
    <submittedName>
        <fullName evidence="3">Uncharacterized protein</fullName>
    </submittedName>
</protein>
<organism evidence="3 4">
    <name type="scientific">candidate division WWE3 bacterium</name>
    <dbReference type="NCBI Taxonomy" id="2053526"/>
    <lineage>
        <taxon>Bacteria</taxon>
        <taxon>Katanobacteria</taxon>
    </lineage>
</organism>
<proteinExistence type="predicted"/>
<feature type="region of interest" description="Disordered" evidence="1">
    <location>
        <begin position="109"/>
        <end position="132"/>
    </location>
</feature>
<name>A0A955LGP0_UNCKA</name>
<feature type="chain" id="PRO_5036693108" evidence="2">
    <location>
        <begin position="33"/>
        <end position="132"/>
    </location>
</feature>
<evidence type="ECO:0000256" key="1">
    <source>
        <dbReference type="SAM" id="MobiDB-lite"/>
    </source>
</evidence>
<comment type="caution">
    <text evidence="3">The sequence shown here is derived from an EMBL/GenBank/DDBJ whole genome shotgun (WGS) entry which is preliminary data.</text>
</comment>
<evidence type="ECO:0000313" key="4">
    <source>
        <dbReference type="Proteomes" id="UP000701698"/>
    </source>
</evidence>
<evidence type="ECO:0000256" key="2">
    <source>
        <dbReference type="SAM" id="SignalP"/>
    </source>
</evidence>
<evidence type="ECO:0000313" key="3">
    <source>
        <dbReference type="EMBL" id="MCA9390098.1"/>
    </source>
</evidence>
<reference evidence="3" key="1">
    <citation type="submission" date="2020-04" db="EMBL/GenBank/DDBJ databases">
        <authorList>
            <person name="Zhang T."/>
        </authorList>
    </citation>
    <scope>NUCLEOTIDE SEQUENCE</scope>
    <source>
        <strain evidence="3">HKST-UBA01</strain>
    </source>
</reference>
<dbReference type="AlphaFoldDB" id="A0A955LGP0"/>
<accession>A0A955LGP0</accession>
<sequence>MSQNKRRKTSSIALVTLAIIMANLTSPGLTRADIFSGSSSSNNSNSIFGNFTNRISNIFQGRSVQLGGSVVPYEPNIPAPPGPNDPPLPDGGNFLKVWVEWETMYKNMTVPPGPEEQDPLQPIHEEYIKGNA</sequence>
<reference evidence="3" key="2">
    <citation type="journal article" date="2021" name="Microbiome">
        <title>Successional dynamics and alternative stable states in a saline activated sludge microbial community over 9 years.</title>
        <authorList>
            <person name="Wang Y."/>
            <person name="Ye J."/>
            <person name="Ju F."/>
            <person name="Liu L."/>
            <person name="Boyd J.A."/>
            <person name="Deng Y."/>
            <person name="Parks D.H."/>
            <person name="Jiang X."/>
            <person name="Yin X."/>
            <person name="Woodcroft B.J."/>
            <person name="Tyson G.W."/>
            <person name="Hugenholtz P."/>
            <person name="Polz M.F."/>
            <person name="Zhang T."/>
        </authorList>
    </citation>
    <scope>NUCLEOTIDE SEQUENCE</scope>
    <source>
        <strain evidence="3">HKST-UBA01</strain>
    </source>
</reference>
<dbReference type="Proteomes" id="UP000701698">
    <property type="component" value="Unassembled WGS sequence"/>
</dbReference>